<gene>
    <name evidence="8" type="ORF">D7294_25065</name>
</gene>
<dbReference type="InterPro" id="IPR006311">
    <property type="entry name" value="TAT_signal"/>
</dbReference>
<evidence type="ECO:0000256" key="6">
    <source>
        <dbReference type="ARBA" id="ARBA00047512"/>
    </source>
</evidence>
<reference evidence="8 9" key="1">
    <citation type="journal article" date="2014" name="Int. J. Syst. Evol. Microbiol.">
        <title>Streptomyces hoynatensis sp. nov., isolated from deep marine sediment.</title>
        <authorList>
            <person name="Veyisoglu A."/>
            <person name="Sahin N."/>
        </authorList>
    </citation>
    <scope>NUCLEOTIDE SEQUENCE [LARGE SCALE GENOMIC DNA]</scope>
    <source>
        <strain evidence="8 9">KCTC 29097</strain>
    </source>
</reference>
<comment type="caution">
    <text evidence="8">The sequence shown here is derived from an EMBL/GenBank/DDBJ whole genome shotgun (WGS) entry which is preliminary data.</text>
</comment>
<keyword evidence="3" id="KW-0732">Signal</keyword>
<evidence type="ECO:0000256" key="1">
    <source>
        <dbReference type="ARBA" id="ARBA00007277"/>
    </source>
</evidence>
<dbReference type="GO" id="GO:0008889">
    <property type="term" value="F:glycerophosphodiester phosphodiesterase activity"/>
    <property type="evidence" value="ECO:0007669"/>
    <property type="project" value="UniProtKB-EC"/>
</dbReference>
<evidence type="ECO:0000256" key="5">
    <source>
        <dbReference type="ARBA" id="ARBA00022801"/>
    </source>
</evidence>
<evidence type="ECO:0000256" key="2">
    <source>
        <dbReference type="ARBA" id="ARBA00012247"/>
    </source>
</evidence>
<dbReference type="OrthoDB" id="9758957at2"/>
<keyword evidence="5" id="KW-0378">Hydrolase</keyword>
<dbReference type="PROSITE" id="PS51318">
    <property type="entry name" value="TAT"/>
    <property type="match status" value="1"/>
</dbReference>
<evidence type="ECO:0000256" key="3">
    <source>
        <dbReference type="ARBA" id="ARBA00022729"/>
    </source>
</evidence>
<dbReference type="GO" id="GO:0042597">
    <property type="term" value="C:periplasmic space"/>
    <property type="evidence" value="ECO:0007669"/>
    <property type="project" value="TreeGrafter"/>
</dbReference>
<evidence type="ECO:0000313" key="8">
    <source>
        <dbReference type="EMBL" id="RKN38123.1"/>
    </source>
</evidence>
<evidence type="ECO:0000256" key="4">
    <source>
        <dbReference type="ARBA" id="ARBA00022798"/>
    </source>
</evidence>
<accession>A0A3A9YQ66</accession>
<dbReference type="PANTHER" id="PTHR43620:SF7">
    <property type="entry name" value="GLYCEROPHOSPHODIESTER PHOSPHODIESTERASE GDPD5-RELATED"/>
    <property type="match status" value="1"/>
</dbReference>
<dbReference type="Proteomes" id="UP000272474">
    <property type="component" value="Unassembled WGS sequence"/>
</dbReference>
<dbReference type="Gene3D" id="3.20.20.190">
    <property type="entry name" value="Phosphatidylinositol (PI) phosphodiesterase"/>
    <property type="match status" value="1"/>
</dbReference>
<dbReference type="SUPFAM" id="SSF51695">
    <property type="entry name" value="PLC-like phosphodiesterases"/>
    <property type="match status" value="1"/>
</dbReference>
<feature type="domain" description="GP-PDE" evidence="7">
    <location>
        <begin position="63"/>
        <end position="370"/>
    </location>
</feature>
<dbReference type="Pfam" id="PF03009">
    <property type="entry name" value="GDPD"/>
    <property type="match status" value="1"/>
</dbReference>
<evidence type="ECO:0000313" key="9">
    <source>
        <dbReference type="Proteomes" id="UP000272474"/>
    </source>
</evidence>
<sequence>MAAQQVTGADGTRTRHVGRRALLGMAAAGAGGAALLGTAAPTAGAATTLRPRGRGALGDLPAPTVIGHRGAPGYRPEHTLGSYQLALDLGADVIEQDLVPTKDGHLVCRHENDITGTTDVADHPEFADRRTTKTVDGQEHTGWFTEDFTLAELKTLRATERIPDQRPDNTLYDGRWQIPSYEEVLDWAEEQGRRRGRKVWLYTETKHPTYFRSLGLGLEERLARLLRGHRLDRADSPLILQSFEPSSMQRMATLVRTPRVVLLDGKDTRPWDFVDQGDRRTVADLVTPRGLREISAYAQGIGPTTQLVIPLRSDGTLDRPTSLVGDAHEAGLLVHPYTLRNENSFLPREFRRGEDPNAYGDVFGAARAFFDTGIDGIFADQADTALLAAADHRAR</sequence>
<dbReference type="InterPro" id="IPR030395">
    <property type="entry name" value="GP_PDE_dom"/>
</dbReference>
<keyword evidence="4" id="KW-0319">Glycerol metabolism</keyword>
<dbReference type="RefSeq" id="WP_120683610.1">
    <property type="nucleotide sequence ID" value="NZ_RBAL01000019.1"/>
</dbReference>
<dbReference type="GO" id="GO:0006071">
    <property type="term" value="P:glycerol metabolic process"/>
    <property type="evidence" value="ECO:0007669"/>
    <property type="project" value="UniProtKB-KW"/>
</dbReference>
<name>A0A3A9YQ66_9ACTN</name>
<organism evidence="8 9">
    <name type="scientific">Streptomyces hoynatensis</name>
    <dbReference type="NCBI Taxonomy" id="1141874"/>
    <lineage>
        <taxon>Bacteria</taxon>
        <taxon>Bacillati</taxon>
        <taxon>Actinomycetota</taxon>
        <taxon>Actinomycetes</taxon>
        <taxon>Kitasatosporales</taxon>
        <taxon>Streptomycetaceae</taxon>
        <taxon>Streptomyces</taxon>
    </lineage>
</organism>
<comment type="catalytic activity">
    <reaction evidence="6">
        <text>a sn-glycero-3-phosphodiester + H2O = an alcohol + sn-glycerol 3-phosphate + H(+)</text>
        <dbReference type="Rhea" id="RHEA:12969"/>
        <dbReference type="ChEBI" id="CHEBI:15377"/>
        <dbReference type="ChEBI" id="CHEBI:15378"/>
        <dbReference type="ChEBI" id="CHEBI:30879"/>
        <dbReference type="ChEBI" id="CHEBI:57597"/>
        <dbReference type="ChEBI" id="CHEBI:83408"/>
        <dbReference type="EC" id="3.1.4.46"/>
    </reaction>
</comment>
<dbReference type="PROSITE" id="PS51704">
    <property type="entry name" value="GP_PDE"/>
    <property type="match status" value="1"/>
</dbReference>
<dbReference type="CDD" id="cd08602">
    <property type="entry name" value="GDPD_ScGlpQ1_like"/>
    <property type="match status" value="1"/>
</dbReference>
<dbReference type="InterPro" id="IPR017946">
    <property type="entry name" value="PLC-like_Pdiesterase_TIM-brl"/>
</dbReference>
<comment type="similarity">
    <text evidence="1">Belongs to the glycerophosphoryl diester phosphodiesterase family.</text>
</comment>
<dbReference type="AlphaFoldDB" id="A0A3A9YQ66"/>
<dbReference type="GO" id="GO:0006629">
    <property type="term" value="P:lipid metabolic process"/>
    <property type="evidence" value="ECO:0007669"/>
    <property type="project" value="InterPro"/>
</dbReference>
<dbReference type="EMBL" id="RBAL01000019">
    <property type="protein sequence ID" value="RKN38123.1"/>
    <property type="molecule type" value="Genomic_DNA"/>
</dbReference>
<dbReference type="EC" id="3.1.4.46" evidence="2"/>
<evidence type="ECO:0000259" key="7">
    <source>
        <dbReference type="PROSITE" id="PS51704"/>
    </source>
</evidence>
<keyword evidence="9" id="KW-1185">Reference proteome</keyword>
<dbReference type="PANTHER" id="PTHR43620">
    <property type="entry name" value="GLYCEROPHOSPHORYL DIESTER PHOSPHODIESTERASE"/>
    <property type="match status" value="1"/>
</dbReference>
<proteinExistence type="inferred from homology"/>
<protein>
    <recommendedName>
        <fullName evidence="2">glycerophosphodiester phosphodiesterase</fullName>
        <ecNumber evidence="2">3.1.4.46</ecNumber>
    </recommendedName>
</protein>